<dbReference type="InterPro" id="IPR011674">
    <property type="entry name" value="DUF1616"/>
</dbReference>
<feature type="compositionally biased region" description="Acidic residues" evidence="1">
    <location>
        <begin position="89"/>
        <end position="149"/>
    </location>
</feature>
<evidence type="ECO:0000313" key="3">
    <source>
        <dbReference type="EMBL" id="MFC4541951.1"/>
    </source>
</evidence>
<reference evidence="3 4" key="1">
    <citation type="journal article" date="2019" name="Int. J. Syst. Evol. Microbiol.">
        <title>The Global Catalogue of Microorganisms (GCM) 10K type strain sequencing project: providing services to taxonomists for standard genome sequencing and annotation.</title>
        <authorList>
            <consortium name="The Broad Institute Genomics Platform"/>
            <consortium name="The Broad Institute Genome Sequencing Center for Infectious Disease"/>
            <person name="Wu L."/>
            <person name="Ma J."/>
        </authorList>
    </citation>
    <scope>NUCLEOTIDE SEQUENCE [LARGE SCALE GENOMIC DNA]</scope>
    <source>
        <strain evidence="3 4">WLHS5</strain>
    </source>
</reference>
<dbReference type="Proteomes" id="UP001595898">
    <property type="component" value="Unassembled WGS sequence"/>
</dbReference>
<accession>A0ABD5PPG1</accession>
<dbReference type="EMBL" id="JBHSFA010000004">
    <property type="protein sequence ID" value="MFC4541951.1"/>
    <property type="molecule type" value="Genomic_DNA"/>
</dbReference>
<dbReference type="RefSeq" id="WP_382181904.1">
    <property type="nucleotide sequence ID" value="NZ_JBHSFA010000004.1"/>
</dbReference>
<protein>
    <submittedName>
        <fullName evidence="3">DUF1616 domain-containing protein</fullName>
    </submittedName>
</protein>
<keyword evidence="4" id="KW-1185">Reference proteome</keyword>
<organism evidence="3 4">
    <name type="scientific">Halosolutus amylolyticus</name>
    <dbReference type="NCBI Taxonomy" id="2932267"/>
    <lineage>
        <taxon>Archaea</taxon>
        <taxon>Methanobacteriati</taxon>
        <taxon>Methanobacteriota</taxon>
        <taxon>Stenosarchaea group</taxon>
        <taxon>Halobacteria</taxon>
        <taxon>Halobacteriales</taxon>
        <taxon>Natrialbaceae</taxon>
        <taxon>Halosolutus</taxon>
    </lineage>
</organism>
<evidence type="ECO:0000313" key="4">
    <source>
        <dbReference type="Proteomes" id="UP001595898"/>
    </source>
</evidence>
<feature type="domain" description="DUF1616" evidence="2">
    <location>
        <begin position="3"/>
        <end position="83"/>
    </location>
</feature>
<dbReference type="Pfam" id="PF07760">
    <property type="entry name" value="DUF1616"/>
    <property type="match status" value="1"/>
</dbReference>
<feature type="non-terminal residue" evidence="3">
    <location>
        <position position="1"/>
    </location>
</feature>
<evidence type="ECO:0000256" key="1">
    <source>
        <dbReference type="SAM" id="MobiDB-lite"/>
    </source>
</evidence>
<name>A0ABD5PPG1_9EURY</name>
<evidence type="ECO:0000259" key="2">
    <source>
        <dbReference type="Pfam" id="PF07760"/>
    </source>
</evidence>
<dbReference type="AlphaFoldDB" id="A0ABD5PPG1"/>
<comment type="caution">
    <text evidence="3">The sequence shown here is derived from an EMBL/GenBank/DDBJ whole genome shotgun (WGS) entry which is preliminary data.</text>
</comment>
<proteinExistence type="predicted"/>
<feature type="compositionally biased region" description="Acidic residues" evidence="1">
    <location>
        <begin position="157"/>
        <end position="177"/>
    </location>
</feature>
<feature type="region of interest" description="Disordered" evidence="1">
    <location>
        <begin position="68"/>
        <end position="177"/>
    </location>
</feature>
<sequence>EAGTNVEYTVVVQQQRLEDGEIVDRTRLDTFETSVSAGSTAVADRSVTPTGEPGESVRIVVLLYDDGTPETATTDNAYRYTQFGTTIAEDGDDDMGVGDEDGDSDGDDEEDDDGDSVGGGDSDEDDGDESTDDSDGEDGDSSDDEDTEGGDGSVDGDGGDDEVSSGENDSDDGTVSF</sequence>
<gene>
    <name evidence="3" type="ORF">ACFO5R_08425</name>
</gene>